<dbReference type="EMBL" id="JAUKUD010000005">
    <property type="protein sequence ID" value="KAK0742900.1"/>
    <property type="molecule type" value="Genomic_DNA"/>
</dbReference>
<dbReference type="Gene3D" id="1.25.40.20">
    <property type="entry name" value="Ankyrin repeat-containing domain"/>
    <property type="match status" value="2"/>
</dbReference>
<comment type="similarity">
    <text evidence="1">Belongs to the protein kinase superfamily. TKL Ser/Thr protein kinase family.</text>
</comment>
<evidence type="ECO:0000256" key="2">
    <source>
        <dbReference type="ARBA" id="ARBA00022679"/>
    </source>
</evidence>
<dbReference type="PANTHER" id="PTHR44329:SF288">
    <property type="entry name" value="MITOGEN-ACTIVATED PROTEIN KINASE KINASE KINASE 20"/>
    <property type="match status" value="1"/>
</dbReference>
<sequence length="1433" mass="157427">MGDQHTTEWRGLPDPLRFSTIDQSSRVKSVFHELSATRPLFGLPDNQLQWTKSIPRLSKPALGRLSQLHKDSATQNTTEPPPEPVTSISSFMAAVADINPPFKPRTLHRPWTISAGHGASGAVEVHRYVRGRNWDVFNDSSSLKLLTYKPDPKRTGDYYAVKRLGLLDPEGKGKKTQPTRNPYALLVDELRILAHPDLRGHPNIVYLFGVSHTPSWGGIDSAEPNLVLQEGDCGDLFSLYRDVHMGYDRHTLVEVKLSLCFDIACGIEALHRHGVVHCDIKPENILIRRRSGRDQPIVRCTSEIEAGQVALQSLKGASPFVAMLADFGGSIIMADQPGDKAQLRVMTRLWCAPECYSEAPIAKSLLPRVDIYSAGLVFAFIFLEGRDIFTKVVERGLMHQYDTTMNRTMVRSKKTTGAALALAVEQVKGLESSVFGVTATGQRRYMSRDQCYPPVVSDILASILRLALQADPSKRVANATELLEPWHRALQGDFHVKNSLHYSQPAAFRAFAWRSDGKDYFSTGKTCAKPAGQGCTHVPPLFSKSDTDQVPGVFDIRKSFKIFRASLTSNLKTALFNDMLQEVDRVRLVKDLKVMGIPSTYQLRRAAGCAYQVGLACLEGFGRPRDAQEALRQMKTAAEWGLPVAQADLLPLSVSLGVYRHDKGELYTEFTVSGIVKKPLAVDLPDKSDQCVKWAFNAVVNRQAHQGTVNALWHVNQEVCTNAISEHRTERAKEIQAAFKHRMSADWKELSQSAEWKTKLTQLHKSSLGFGGKMKTEADRGWSLLHYVVALMPDYGGLGDFLGIRAMMQLRFLVEELGADVRSLNEDSATALDLAMARGDTSTVSYLLDRHQLMAHGDARTISYLLERHQLCGPPFLPGSCPLQNVACLPAGLISSTIDRVCTIAPEMSVDARLPSTGRTALLNTLLTKEPLLPPARTAAIMSLLDHGANPLLTTAEPGTASPLLLAVTGLESDLVGPMLLAVKKFGHGLPLLNQLRARPEPANELARAFLRLAQTPRSVTLAKGVVNHGLSLGAIIKRMLGHGACSELPYVCRGMPHDLLGLACYYGRDDAMQAILAESHGVGPAVFKTLGSGQATGIEALATAVECGFVEAVDLLLPYMAKLPQVITDRSLLLTGALHHQPAVVPLLLSHFERAGRGPEVLEFEDQWGATILDLALEYGYLDLARQLLAKGAKYDVYRLKGDHNIDDGPQSTLASVLPRMKPIQLLMEQTPKPRVVVTSTGLNVFHVLAANDKLINTTVGRAEFLQVMEYFHRLDPTLIHARGGTRGITPFHVVSLFYSETVGAFLHAHGADINAESDDGRHTPLDLLHFHENGDRGPDEHLTIDYRTSGAPQTGVAICDYGMAGPVYWKLEDKLLARMKELYKTWGAERGARGVRKLLGLGMDDLGGVFSGGITSYYTDENGVERSKHYS</sequence>
<protein>
    <recommendedName>
        <fullName evidence="7">Protein kinase domain-containing protein</fullName>
    </recommendedName>
</protein>
<dbReference type="CDD" id="cd00180">
    <property type="entry name" value="PKc"/>
    <property type="match status" value="1"/>
</dbReference>
<dbReference type="InterPro" id="IPR008271">
    <property type="entry name" value="Ser/Thr_kinase_AS"/>
</dbReference>
<keyword evidence="5" id="KW-0067">ATP-binding</keyword>
<dbReference type="PROSITE" id="PS50088">
    <property type="entry name" value="ANK_REPEAT"/>
    <property type="match status" value="1"/>
</dbReference>
<comment type="caution">
    <text evidence="8">The sequence shown here is derived from an EMBL/GenBank/DDBJ whole genome shotgun (WGS) entry which is preliminary data.</text>
</comment>
<dbReference type="InterPro" id="IPR002110">
    <property type="entry name" value="Ankyrin_rpt"/>
</dbReference>
<accession>A0AA40EP42</accession>
<evidence type="ECO:0000256" key="6">
    <source>
        <dbReference type="PROSITE-ProRule" id="PRU00023"/>
    </source>
</evidence>
<evidence type="ECO:0000256" key="5">
    <source>
        <dbReference type="ARBA" id="ARBA00022840"/>
    </source>
</evidence>
<name>A0AA40EP42_9PEZI</name>
<dbReference type="SUPFAM" id="SSF56112">
    <property type="entry name" value="Protein kinase-like (PK-like)"/>
    <property type="match status" value="1"/>
</dbReference>
<evidence type="ECO:0000256" key="4">
    <source>
        <dbReference type="ARBA" id="ARBA00022777"/>
    </source>
</evidence>
<evidence type="ECO:0000313" key="9">
    <source>
        <dbReference type="Proteomes" id="UP001172155"/>
    </source>
</evidence>
<reference evidence="8" key="1">
    <citation type="submission" date="2023-06" db="EMBL/GenBank/DDBJ databases">
        <title>Genome-scale phylogeny and comparative genomics of the fungal order Sordariales.</title>
        <authorList>
            <consortium name="Lawrence Berkeley National Laboratory"/>
            <person name="Hensen N."/>
            <person name="Bonometti L."/>
            <person name="Westerberg I."/>
            <person name="Brannstrom I.O."/>
            <person name="Guillou S."/>
            <person name="Cros-Aarteil S."/>
            <person name="Calhoun S."/>
            <person name="Haridas S."/>
            <person name="Kuo A."/>
            <person name="Mondo S."/>
            <person name="Pangilinan J."/>
            <person name="Riley R."/>
            <person name="LaButti K."/>
            <person name="Andreopoulos B."/>
            <person name="Lipzen A."/>
            <person name="Chen C."/>
            <person name="Yanf M."/>
            <person name="Daum C."/>
            <person name="Ng V."/>
            <person name="Clum A."/>
            <person name="Steindorff A."/>
            <person name="Ohm R."/>
            <person name="Martin F."/>
            <person name="Silar P."/>
            <person name="Natvig D."/>
            <person name="Lalanne C."/>
            <person name="Gautier V."/>
            <person name="Ament-velasquez S.L."/>
            <person name="Kruys A."/>
            <person name="Hutchinson M.I."/>
            <person name="Powell A.J."/>
            <person name="Barry K."/>
            <person name="Miller A.N."/>
            <person name="Grigoriev I.V."/>
            <person name="Debuchy R."/>
            <person name="Gladieux P."/>
            <person name="Thoren M.H."/>
            <person name="Johannesson H."/>
        </authorList>
    </citation>
    <scope>NUCLEOTIDE SEQUENCE</scope>
    <source>
        <strain evidence="8">SMH3187-1</strain>
    </source>
</reference>
<dbReference type="InterPro" id="IPR000719">
    <property type="entry name" value="Prot_kinase_dom"/>
</dbReference>
<keyword evidence="3" id="KW-0547">Nucleotide-binding</keyword>
<keyword evidence="6" id="KW-0040">ANK repeat</keyword>
<gene>
    <name evidence="8" type="ORF">B0T18DRAFT_489785</name>
</gene>
<dbReference type="SMART" id="SM00248">
    <property type="entry name" value="ANK"/>
    <property type="match status" value="4"/>
</dbReference>
<dbReference type="Pfam" id="PF00069">
    <property type="entry name" value="Pkinase"/>
    <property type="match status" value="1"/>
</dbReference>
<keyword evidence="2" id="KW-0808">Transferase</keyword>
<feature type="domain" description="Protein kinase" evidence="7">
    <location>
        <begin position="109"/>
        <end position="487"/>
    </location>
</feature>
<keyword evidence="9" id="KW-1185">Reference proteome</keyword>
<dbReference type="GO" id="GO:0005524">
    <property type="term" value="F:ATP binding"/>
    <property type="evidence" value="ECO:0007669"/>
    <property type="project" value="UniProtKB-KW"/>
</dbReference>
<dbReference type="GO" id="GO:0004674">
    <property type="term" value="F:protein serine/threonine kinase activity"/>
    <property type="evidence" value="ECO:0007669"/>
    <property type="project" value="TreeGrafter"/>
</dbReference>
<dbReference type="SUPFAM" id="SSF48403">
    <property type="entry name" value="Ankyrin repeat"/>
    <property type="match status" value="2"/>
</dbReference>
<dbReference type="SMART" id="SM00220">
    <property type="entry name" value="S_TKc"/>
    <property type="match status" value="1"/>
</dbReference>
<evidence type="ECO:0000256" key="1">
    <source>
        <dbReference type="ARBA" id="ARBA00005843"/>
    </source>
</evidence>
<evidence type="ECO:0000313" key="8">
    <source>
        <dbReference type="EMBL" id="KAK0742900.1"/>
    </source>
</evidence>
<dbReference type="Proteomes" id="UP001172155">
    <property type="component" value="Unassembled WGS sequence"/>
</dbReference>
<dbReference type="InterPro" id="IPR036770">
    <property type="entry name" value="Ankyrin_rpt-contain_sf"/>
</dbReference>
<evidence type="ECO:0000259" key="7">
    <source>
        <dbReference type="PROSITE" id="PS50011"/>
    </source>
</evidence>
<dbReference type="Gene3D" id="1.10.510.10">
    <property type="entry name" value="Transferase(Phosphotransferase) domain 1"/>
    <property type="match status" value="1"/>
</dbReference>
<proteinExistence type="inferred from homology"/>
<organism evidence="8 9">
    <name type="scientific">Schizothecium vesticola</name>
    <dbReference type="NCBI Taxonomy" id="314040"/>
    <lineage>
        <taxon>Eukaryota</taxon>
        <taxon>Fungi</taxon>
        <taxon>Dikarya</taxon>
        <taxon>Ascomycota</taxon>
        <taxon>Pezizomycotina</taxon>
        <taxon>Sordariomycetes</taxon>
        <taxon>Sordariomycetidae</taxon>
        <taxon>Sordariales</taxon>
        <taxon>Schizotheciaceae</taxon>
        <taxon>Schizothecium</taxon>
    </lineage>
</organism>
<evidence type="ECO:0000256" key="3">
    <source>
        <dbReference type="ARBA" id="ARBA00022741"/>
    </source>
</evidence>
<dbReference type="PANTHER" id="PTHR44329">
    <property type="entry name" value="SERINE/THREONINE-PROTEIN KINASE TNNI3K-RELATED"/>
    <property type="match status" value="1"/>
</dbReference>
<feature type="repeat" description="ANK" evidence="6">
    <location>
        <begin position="1169"/>
        <end position="1201"/>
    </location>
</feature>
<dbReference type="InterPro" id="IPR011009">
    <property type="entry name" value="Kinase-like_dom_sf"/>
</dbReference>
<dbReference type="InterPro" id="IPR051681">
    <property type="entry name" value="Ser/Thr_Kinases-Pseudokinases"/>
</dbReference>
<dbReference type="PROSITE" id="PS50011">
    <property type="entry name" value="PROTEIN_KINASE_DOM"/>
    <property type="match status" value="1"/>
</dbReference>
<dbReference type="PROSITE" id="PS00108">
    <property type="entry name" value="PROTEIN_KINASE_ST"/>
    <property type="match status" value="1"/>
</dbReference>
<keyword evidence="4" id="KW-0418">Kinase</keyword>